<sequence length="70" mass="7884">MSRFSGNQGLDGVNTKVRPIFLHQIKKHIQEITMSCCLISLSVFQTLSNDVIKYLMHPLIGNLNMASHTL</sequence>
<dbReference type="AlphaFoldDB" id="A0AAW0IRI8"/>
<gene>
    <name evidence="1" type="ORF">CFP56_043601</name>
</gene>
<name>A0AAW0IRI8_QUESU</name>
<protein>
    <submittedName>
        <fullName evidence="1">Uncharacterized protein</fullName>
    </submittedName>
</protein>
<accession>A0AAW0IRI8</accession>
<evidence type="ECO:0000313" key="2">
    <source>
        <dbReference type="Proteomes" id="UP000237347"/>
    </source>
</evidence>
<evidence type="ECO:0000313" key="1">
    <source>
        <dbReference type="EMBL" id="KAK7816791.1"/>
    </source>
</evidence>
<keyword evidence="2" id="KW-1185">Reference proteome</keyword>
<dbReference type="Proteomes" id="UP000237347">
    <property type="component" value="Unassembled WGS sequence"/>
</dbReference>
<reference evidence="1 2" key="1">
    <citation type="journal article" date="2018" name="Sci. Data">
        <title>The draft genome sequence of cork oak.</title>
        <authorList>
            <person name="Ramos A.M."/>
            <person name="Usie A."/>
            <person name="Barbosa P."/>
            <person name="Barros P.M."/>
            <person name="Capote T."/>
            <person name="Chaves I."/>
            <person name="Simoes F."/>
            <person name="Abreu I."/>
            <person name="Carrasquinho I."/>
            <person name="Faro C."/>
            <person name="Guimaraes J.B."/>
            <person name="Mendonca D."/>
            <person name="Nobrega F."/>
            <person name="Rodrigues L."/>
            <person name="Saibo N.J.M."/>
            <person name="Varela M.C."/>
            <person name="Egas C."/>
            <person name="Matos J."/>
            <person name="Miguel C.M."/>
            <person name="Oliveira M.M."/>
            <person name="Ricardo C.P."/>
            <person name="Goncalves S."/>
        </authorList>
    </citation>
    <scope>NUCLEOTIDE SEQUENCE [LARGE SCALE GENOMIC DNA]</scope>
    <source>
        <strain evidence="2">cv. HL8</strain>
    </source>
</reference>
<comment type="caution">
    <text evidence="1">The sequence shown here is derived from an EMBL/GenBank/DDBJ whole genome shotgun (WGS) entry which is preliminary data.</text>
</comment>
<proteinExistence type="predicted"/>
<dbReference type="EMBL" id="PKMF04000920">
    <property type="protein sequence ID" value="KAK7816791.1"/>
    <property type="molecule type" value="Genomic_DNA"/>
</dbReference>
<organism evidence="1 2">
    <name type="scientific">Quercus suber</name>
    <name type="common">Cork oak</name>
    <dbReference type="NCBI Taxonomy" id="58331"/>
    <lineage>
        <taxon>Eukaryota</taxon>
        <taxon>Viridiplantae</taxon>
        <taxon>Streptophyta</taxon>
        <taxon>Embryophyta</taxon>
        <taxon>Tracheophyta</taxon>
        <taxon>Spermatophyta</taxon>
        <taxon>Magnoliopsida</taxon>
        <taxon>eudicotyledons</taxon>
        <taxon>Gunneridae</taxon>
        <taxon>Pentapetalae</taxon>
        <taxon>rosids</taxon>
        <taxon>fabids</taxon>
        <taxon>Fagales</taxon>
        <taxon>Fagaceae</taxon>
        <taxon>Quercus</taxon>
    </lineage>
</organism>